<sequence>MARFILTLISLILLQQVFSEVNIDSLLIEIEKHNDNSKALDSYVSIEIEQDYDIGFKIKSDSLRAKYYDKLSSHYFSKGNAPKCISYSFLALYLYEKNKDQIGISNCYYNLSDMYAIINDFEKSKIFFSKYIDLIRQNNMGDDYLVGYYGNIGLDYFMPQGMYDTAIVYLKKGIELNSHLDYGNQILFHSSIARCYSFLGQIDSSDFHYKILHNYYKTDSLNLIREKAYYLVSAGQTYFEQNKIIKAESSLKGGVLIADSIKLIEPLLKGTQQLYQLYKAQNKKNKALFYLEKYHKAYSSLYNTSQQQKSVASLLNYQAEKKQIEMVAKQELIEFKATEEISHQKFIRNIIIISTLILLILLVIIFQKLHISRKQNIIIENQKITLNNSYNELDRKNKETIDSIAYAKRIQTAILPPNKLISKHLQNSFILYKPKDIVAGDFYWLEPTKNAILLAAADCTGHGVPGAMVSVVCNNGLNRAVREHGLTDPGQILDKTREIVIQEFEKSEDEVKDGMDIALCSIADNKLQYAGAHNPLWIIRKGEIIETKANKQPIGKFDNPEPYTTHSFDLQKGDSIYIFSDGYVDQFGGEKGKKFKVKAFRELLLSIQDKLMEDQKQIIDEAFETWKGDLEQIDDVCVIGVRV</sequence>
<keyword evidence="2" id="KW-0472">Membrane</keyword>
<proteinExistence type="predicted"/>
<dbReference type="OrthoDB" id="9763484at2"/>
<dbReference type="InterPro" id="IPR011990">
    <property type="entry name" value="TPR-like_helical_dom_sf"/>
</dbReference>
<dbReference type="RefSeq" id="WP_147097862.1">
    <property type="nucleotide sequence ID" value="NZ_VOOS01000001.1"/>
</dbReference>
<dbReference type="InterPro" id="IPR036457">
    <property type="entry name" value="PPM-type-like_dom_sf"/>
</dbReference>
<dbReference type="AlphaFoldDB" id="A0A5C6RXW6"/>
<dbReference type="PANTHER" id="PTHR43156">
    <property type="entry name" value="STAGE II SPORULATION PROTEIN E-RELATED"/>
    <property type="match status" value="1"/>
</dbReference>
<dbReference type="Gene3D" id="3.60.40.10">
    <property type="entry name" value="PPM-type phosphatase domain"/>
    <property type="match status" value="1"/>
</dbReference>
<dbReference type="PANTHER" id="PTHR43156:SF9">
    <property type="entry name" value="HAMP DOMAIN-CONTAINING PROTEIN"/>
    <property type="match status" value="1"/>
</dbReference>
<keyword evidence="1" id="KW-0378">Hydrolase</keyword>
<evidence type="ECO:0000313" key="4">
    <source>
        <dbReference type="EMBL" id="TXB66855.1"/>
    </source>
</evidence>
<keyword evidence="5" id="KW-1185">Reference proteome</keyword>
<dbReference type="SMART" id="SM00331">
    <property type="entry name" value="PP2C_SIG"/>
    <property type="match status" value="1"/>
</dbReference>
<dbReference type="SUPFAM" id="SSF48452">
    <property type="entry name" value="TPR-like"/>
    <property type="match status" value="1"/>
</dbReference>
<gene>
    <name evidence="4" type="ORF">FRY74_01330</name>
</gene>
<evidence type="ECO:0000256" key="1">
    <source>
        <dbReference type="ARBA" id="ARBA00022801"/>
    </source>
</evidence>
<organism evidence="4 5">
    <name type="scientific">Vicingus serpentipes</name>
    <dbReference type="NCBI Taxonomy" id="1926625"/>
    <lineage>
        <taxon>Bacteria</taxon>
        <taxon>Pseudomonadati</taxon>
        <taxon>Bacteroidota</taxon>
        <taxon>Flavobacteriia</taxon>
        <taxon>Flavobacteriales</taxon>
        <taxon>Vicingaceae</taxon>
        <taxon>Vicingus</taxon>
    </lineage>
</organism>
<accession>A0A5C6RXW6</accession>
<comment type="caution">
    <text evidence="4">The sequence shown here is derived from an EMBL/GenBank/DDBJ whole genome shotgun (WGS) entry which is preliminary data.</text>
</comment>
<keyword evidence="2" id="KW-1133">Transmembrane helix</keyword>
<dbReference type="InterPro" id="IPR001932">
    <property type="entry name" value="PPM-type_phosphatase-like_dom"/>
</dbReference>
<keyword evidence="2" id="KW-0812">Transmembrane</keyword>
<dbReference type="Pfam" id="PF07228">
    <property type="entry name" value="SpoIIE"/>
    <property type="match status" value="1"/>
</dbReference>
<dbReference type="Pfam" id="PF13181">
    <property type="entry name" value="TPR_8"/>
    <property type="match status" value="1"/>
</dbReference>
<dbReference type="GO" id="GO:0016791">
    <property type="term" value="F:phosphatase activity"/>
    <property type="evidence" value="ECO:0007669"/>
    <property type="project" value="TreeGrafter"/>
</dbReference>
<feature type="transmembrane region" description="Helical" evidence="2">
    <location>
        <begin position="346"/>
        <end position="366"/>
    </location>
</feature>
<evidence type="ECO:0000256" key="2">
    <source>
        <dbReference type="SAM" id="Phobius"/>
    </source>
</evidence>
<evidence type="ECO:0000313" key="5">
    <source>
        <dbReference type="Proteomes" id="UP000321721"/>
    </source>
</evidence>
<dbReference type="Gene3D" id="1.25.40.10">
    <property type="entry name" value="Tetratricopeptide repeat domain"/>
    <property type="match status" value="2"/>
</dbReference>
<dbReference type="Proteomes" id="UP000321721">
    <property type="component" value="Unassembled WGS sequence"/>
</dbReference>
<dbReference type="InterPro" id="IPR052016">
    <property type="entry name" value="Bact_Sigma-Reg"/>
</dbReference>
<protein>
    <submittedName>
        <fullName evidence="4">SpoIIE family protein phosphatase</fullName>
    </submittedName>
</protein>
<feature type="domain" description="PPM-type phosphatase" evidence="3">
    <location>
        <begin position="422"/>
        <end position="643"/>
    </location>
</feature>
<dbReference type="EMBL" id="VOOS01000001">
    <property type="protein sequence ID" value="TXB66855.1"/>
    <property type="molecule type" value="Genomic_DNA"/>
</dbReference>
<name>A0A5C6RXW6_9FLAO</name>
<reference evidence="4 5" key="1">
    <citation type="submission" date="2019-08" db="EMBL/GenBank/DDBJ databases">
        <title>Genome of Vicingus serpentipes NCIMB 15042.</title>
        <authorList>
            <person name="Bowman J.P."/>
        </authorList>
    </citation>
    <scope>NUCLEOTIDE SEQUENCE [LARGE SCALE GENOMIC DNA]</scope>
    <source>
        <strain evidence="4 5">NCIMB 15042</strain>
    </source>
</reference>
<evidence type="ECO:0000259" key="3">
    <source>
        <dbReference type="SMART" id="SM00331"/>
    </source>
</evidence>
<dbReference type="InterPro" id="IPR019734">
    <property type="entry name" value="TPR_rpt"/>
</dbReference>